<dbReference type="GO" id="GO:0004197">
    <property type="term" value="F:cysteine-type endopeptidase activity"/>
    <property type="evidence" value="ECO:0007669"/>
    <property type="project" value="UniProtKB-EC"/>
</dbReference>
<comment type="caution">
    <text evidence="11">The sequence shown here is derived from an EMBL/GenBank/DDBJ whole genome shotgun (WGS) entry which is preliminary data.</text>
</comment>
<evidence type="ECO:0000256" key="5">
    <source>
        <dbReference type="ARBA" id="ARBA00022729"/>
    </source>
</evidence>
<keyword evidence="5 10" id="KW-0732">Signal</keyword>
<evidence type="ECO:0000256" key="3">
    <source>
        <dbReference type="ARBA" id="ARBA00012628"/>
    </source>
</evidence>
<feature type="chain" id="PRO_5036204388" description="legumain" evidence="10">
    <location>
        <begin position="18"/>
        <end position="772"/>
    </location>
</feature>
<evidence type="ECO:0000256" key="1">
    <source>
        <dbReference type="ARBA" id="ARBA00000810"/>
    </source>
</evidence>
<dbReference type="Pfam" id="PF01650">
    <property type="entry name" value="Peptidase_C13"/>
    <property type="match status" value="1"/>
</dbReference>
<dbReference type="SUPFAM" id="SSF81321">
    <property type="entry name" value="Family A G protein-coupled receptor-like"/>
    <property type="match status" value="1"/>
</dbReference>
<dbReference type="Proteomes" id="UP000659654">
    <property type="component" value="Unassembled WGS sequence"/>
</dbReference>
<dbReference type="InterPro" id="IPR046427">
    <property type="entry name" value="Legumain_prodom_sf"/>
</dbReference>
<dbReference type="PANTHER" id="PTHR12000">
    <property type="entry name" value="HEMOGLOBINASE FAMILY MEMBER"/>
    <property type="match status" value="1"/>
</dbReference>
<sequence>MWLSFLFVVCFASIVSSSVSPNFFQHPEDGGKIHAVIAAGSLGIGNYRHQADACHAYHVLRKHGVEEENIILMMADDVANDKKNPTPGKLYNNPARDTDVYEGCKVDYRGADVNPTTFMNVLTGNDVGEGPVLNSTEKDKVFVYFVDHGEDGVLVFQSNDTDNVLSVQDLNDTLSEMTRKGMYKELVFYVEACLSGSMFQPIAKNFENLYAITAANGEESSYPDYYVDDWNIYLGDEFSVAWMEYSDAHDLRHTTLQEQFAAVKARTYCSHVQQFGNLEIAGEDIGDFQGQADAAEVITAFNDSHMCNRTDPTLLQMQMKLTRLEKNSDSEELAQLRAEIADYMAYQQSTENELNSFIDKVATTEGLRALVTRPLPIVNLECHHKVVNYFSQNCRSITKSPRGLLFKIVNLCYAMSSDEIIEHMADHWQVQLSLFTTFFNVMSYRSAYVAFTCIHGAISCFLCLSVIWMSAKIQKQRIGNEYSTVIGFNAILDLLFTVVFMVVMQAPHLKGNYSFFVIKNPLLRGLPYWLSCAVLALCVIPMFSIPALSATHFWYRYNTMVKSNSVSVGQYVKRYMVFVVWLGLHSVLLGYYGYQVGDMKGLVERVAAYREDTPSYMIFDEVSSSNDPLTVPVLLNAQSMFLVEYALIIFCGVKIIKTMKKNRTEVTQRTLSGQKYVIRVMFLQAIYPLITYFAPITFVTMTSILQVDGGSLGYVGYCFLQTLPTLNSLSTLRLIPSYRKRLLMGKESGLFKKAEGATATQEISTVKRKVVT</sequence>
<keyword evidence="8" id="KW-0175">Coiled coil</keyword>
<feature type="transmembrane region" description="Helical" evidence="9">
    <location>
        <begin position="526"/>
        <end position="555"/>
    </location>
</feature>
<feature type="coiled-coil region" evidence="8">
    <location>
        <begin position="319"/>
        <end position="353"/>
    </location>
</feature>
<dbReference type="SMR" id="A0A7I8WMG8"/>
<dbReference type="FunFam" id="3.40.50.1460:FF:000006">
    <property type="entry name" value="Legumain"/>
    <property type="match status" value="1"/>
</dbReference>
<keyword evidence="9" id="KW-0472">Membrane</keyword>
<keyword evidence="7" id="KW-0788">Thiol protease</keyword>
<keyword evidence="9" id="KW-1133">Transmembrane helix</keyword>
<dbReference type="Pfam" id="PF10326">
    <property type="entry name" value="7TM_GPCR_Str"/>
    <property type="match status" value="1"/>
</dbReference>
<accession>A0A7I8WMG8</accession>
<evidence type="ECO:0000313" key="11">
    <source>
        <dbReference type="EMBL" id="CAD5219305.1"/>
    </source>
</evidence>
<keyword evidence="6" id="KW-0378">Hydrolase</keyword>
<evidence type="ECO:0000256" key="8">
    <source>
        <dbReference type="SAM" id="Coils"/>
    </source>
</evidence>
<name>A0A7I8WMG8_BURXY</name>
<evidence type="ECO:0000256" key="9">
    <source>
        <dbReference type="SAM" id="Phobius"/>
    </source>
</evidence>
<dbReference type="PANTHER" id="PTHR12000:SF42">
    <property type="entry name" value="LEGUMAIN"/>
    <property type="match status" value="1"/>
</dbReference>
<keyword evidence="9" id="KW-0812">Transmembrane</keyword>
<evidence type="ECO:0000256" key="6">
    <source>
        <dbReference type="ARBA" id="ARBA00022801"/>
    </source>
</evidence>
<dbReference type="AlphaFoldDB" id="A0A7I8WMG8"/>
<comment type="catalytic activity">
    <reaction evidence="1">
        <text>Hydrolysis of proteins and small molecule substrates at -Asn-|-Xaa- bonds.</text>
        <dbReference type="EC" id="3.4.22.34"/>
    </reaction>
</comment>
<feature type="transmembrane region" description="Helical" evidence="9">
    <location>
        <begin position="676"/>
        <end position="694"/>
    </location>
</feature>
<dbReference type="OrthoDB" id="192611at2759"/>
<feature type="transmembrane region" description="Helical" evidence="9">
    <location>
        <begin position="482"/>
        <end position="506"/>
    </location>
</feature>
<feature type="transmembrane region" description="Helical" evidence="9">
    <location>
        <begin position="447"/>
        <end position="470"/>
    </location>
</feature>
<keyword evidence="4" id="KW-0645">Protease</keyword>
<dbReference type="PRINTS" id="PR00776">
    <property type="entry name" value="HEMOGLOBNASE"/>
</dbReference>
<dbReference type="GO" id="GO:0005773">
    <property type="term" value="C:vacuole"/>
    <property type="evidence" value="ECO:0007669"/>
    <property type="project" value="GOC"/>
</dbReference>
<dbReference type="Gene3D" id="3.40.50.1460">
    <property type="match status" value="1"/>
</dbReference>
<dbReference type="EMBL" id="CAJFDI010000003">
    <property type="protein sequence ID" value="CAD5219305.1"/>
    <property type="molecule type" value="Genomic_DNA"/>
</dbReference>
<proteinExistence type="inferred from homology"/>
<dbReference type="Proteomes" id="UP000582659">
    <property type="component" value="Unassembled WGS sequence"/>
</dbReference>
<evidence type="ECO:0000256" key="2">
    <source>
        <dbReference type="ARBA" id="ARBA00009941"/>
    </source>
</evidence>
<evidence type="ECO:0000313" key="12">
    <source>
        <dbReference type="Proteomes" id="UP000659654"/>
    </source>
</evidence>
<dbReference type="EC" id="3.4.22.34" evidence="3"/>
<dbReference type="GO" id="GO:0006624">
    <property type="term" value="P:vacuolar protein processing"/>
    <property type="evidence" value="ECO:0007669"/>
    <property type="project" value="TreeGrafter"/>
</dbReference>
<feature type="transmembrane region" description="Helical" evidence="9">
    <location>
        <begin position="575"/>
        <end position="594"/>
    </location>
</feature>
<protein>
    <recommendedName>
        <fullName evidence="3">legumain</fullName>
        <ecNumber evidence="3">3.4.22.34</ecNumber>
    </recommendedName>
</protein>
<dbReference type="EMBL" id="CAJFCV020000003">
    <property type="protein sequence ID" value="CAG9104452.1"/>
    <property type="molecule type" value="Genomic_DNA"/>
</dbReference>
<feature type="transmembrane region" description="Helical" evidence="9">
    <location>
        <begin position="714"/>
        <end position="735"/>
    </location>
</feature>
<organism evidence="11 12">
    <name type="scientific">Bursaphelenchus xylophilus</name>
    <name type="common">Pinewood nematode worm</name>
    <name type="synonym">Aphelenchoides xylophilus</name>
    <dbReference type="NCBI Taxonomy" id="6326"/>
    <lineage>
        <taxon>Eukaryota</taxon>
        <taxon>Metazoa</taxon>
        <taxon>Ecdysozoa</taxon>
        <taxon>Nematoda</taxon>
        <taxon>Chromadorea</taxon>
        <taxon>Rhabditida</taxon>
        <taxon>Tylenchina</taxon>
        <taxon>Tylenchomorpha</taxon>
        <taxon>Aphelenchoidea</taxon>
        <taxon>Aphelenchoididae</taxon>
        <taxon>Bursaphelenchus</taxon>
    </lineage>
</organism>
<dbReference type="InterPro" id="IPR048501">
    <property type="entry name" value="Legum_prodom"/>
</dbReference>
<evidence type="ECO:0000256" key="7">
    <source>
        <dbReference type="ARBA" id="ARBA00022807"/>
    </source>
</evidence>
<dbReference type="Gene3D" id="1.10.132.130">
    <property type="match status" value="1"/>
</dbReference>
<evidence type="ECO:0000256" key="10">
    <source>
        <dbReference type="SAM" id="SignalP"/>
    </source>
</evidence>
<feature type="signal peptide" evidence="10">
    <location>
        <begin position="1"/>
        <end position="17"/>
    </location>
</feature>
<dbReference type="GO" id="GO:0051603">
    <property type="term" value="P:proteolysis involved in protein catabolic process"/>
    <property type="evidence" value="ECO:0007669"/>
    <property type="project" value="TreeGrafter"/>
</dbReference>
<dbReference type="InterPro" id="IPR019428">
    <property type="entry name" value="7TM_GPCR_serpentine_rcpt_Str"/>
</dbReference>
<reference evidence="11" key="1">
    <citation type="submission" date="2020-09" db="EMBL/GenBank/DDBJ databases">
        <authorList>
            <person name="Kikuchi T."/>
        </authorList>
    </citation>
    <scope>NUCLEOTIDE SEQUENCE</scope>
    <source>
        <strain evidence="11">Ka4C1</strain>
    </source>
</reference>
<comment type="similarity">
    <text evidence="2">Belongs to the peptidase C13 family.</text>
</comment>
<feature type="transmembrane region" description="Helical" evidence="9">
    <location>
        <begin position="633"/>
        <end position="656"/>
    </location>
</feature>
<dbReference type="CDD" id="cd21115">
    <property type="entry name" value="legumain_C"/>
    <property type="match status" value="1"/>
</dbReference>
<gene>
    <name evidence="11" type="ORF">BXYJ_LOCUS5612</name>
</gene>
<evidence type="ECO:0000256" key="4">
    <source>
        <dbReference type="ARBA" id="ARBA00022670"/>
    </source>
</evidence>
<dbReference type="InterPro" id="IPR001096">
    <property type="entry name" value="Peptidase_C13"/>
</dbReference>
<keyword evidence="12" id="KW-1185">Reference proteome</keyword>